<dbReference type="AlphaFoldDB" id="A0A1Z5RNZ3"/>
<dbReference type="EMBL" id="CM000763">
    <property type="protein sequence ID" value="OQU85165.1"/>
    <property type="molecule type" value="Genomic_DNA"/>
</dbReference>
<gene>
    <name evidence="2" type="ORF">SORBI_3004G184101</name>
</gene>
<evidence type="ECO:0000313" key="2">
    <source>
        <dbReference type="EMBL" id="OQU85165.1"/>
    </source>
</evidence>
<protein>
    <recommendedName>
        <fullName evidence="4">ABA-responsive LEA-like protein</fullName>
    </recommendedName>
</protein>
<dbReference type="Proteomes" id="UP000000768">
    <property type="component" value="Chromosome 4"/>
</dbReference>
<feature type="non-terminal residue" evidence="2">
    <location>
        <position position="1"/>
    </location>
</feature>
<dbReference type="eggNOG" id="ENOG502SAHF">
    <property type="taxonomic scope" value="Eukaryota"/>
</dbReference>
<keyword evidence="3" id="KW-1185">Reference proteome</keyword>
<feature type="compositionally biased region" description="Low complexity" evidence="1">
    <location>
        <begin position="11"/>
        <end position="23"/>
    </location>
</feature>
<reference evidence="2 3" key="1">
    <citation type="journal article" date="2009" name="Nature">
        <title>The Sorghum bicolor genome and the diversification of grasses.</title>
        <authorList>
            <person name="Paterson A.H."/>
            <person name="Bowers J.E."/>
            <person name="Bruggmann R."/>
            <person name="Dubchak I."/>
            <person name="Grimwood J."/>
            <person name="Gundlach H."/>
            <person name="Haberer G."/>
            <person name="Hellsten U."/>
            <person name="Mitros T."/>
            <person name="Poliakov A."/>
            <person name="Schmutz J."/>
            <person name="Spannagl M."/>
            <person name="Tang H."/>
            <person name="Wang X."/>
            <person name="Wicker T."/>
            <person name="Bharti A.K."/>
            <person name="Chapman J."/>
            <person name="Feltus F.A."/>
            <person name="Gowik U."/>
            <person name="Grigoriev I.V."/>
            <person name="Lyons E."/>
            <person name="Maher C.A."/>
            <person name="Martis M."/>
            <person name="Narechania A."/>
            <person name="Otillar R.P."/>
            <person name="Penning B.W."/>
            <person name="Salamov A.A."/>
            <person name="Wang Y."/>
            <person name="Zhang L."/>
            <person name="Carpita N.C."/>
            <person name="Freeling M."/>
            <person name="Gingle A.R."/>
            <person name="Hash C.T."/>
            <person name="Keller B."/>
            <person name="Klein P."/>
            <person name="Kresovich S."/>
            <person name="McCann M.C."/>
            <person name="Ming R."/>
            <person name="Peterson D.G."/>
            <person name="Mehboob-ur-Rahman"/>
            <person name="Ware D."/>
            <person name="Westhoff P."/>
            <person name="Mayer K.F."/>
            <person name="Messing J."/>
            <person name="Rokhsar D.S."/>
        </authorList>
    </citation>
    <scope>NUCLEOTIDE SEQUENCE [LARGE SCALE GENOMIC DNA]</scope>
    <source>
        <strain evidence="3">cv. BTx623</strain>
    </source>
</reference>
<feature type="compositionally biased region" description="Basic residues" evidence="1">
    <location>
        <begin position="39"/>
        <end position="59"/>
    </location>
</feature>
<accession>A0A1Z5RNZ3</accession>
<evidence type="ECO:0008006" key="4">
    <source>
        <dbReference type="Google" id="ProtNLM"/>
    </source>
</evidence>
<dbReference type="PANTHER" id="PTHR33509:SF21">
    <property type="entry name" value="OS02G0564600 PROTEIN"/>
    <property type="match status" value="1"/>
</dbReference>
<dbReference type="PANTHER" id="PTHR33509">
    <property type="entry name" value="LATE EMBRYOGENIS ABUNDANT PROTEIN 2-RELATED"/>
    <property type="match status" value="1"/>
</dbReference>
<name>A0A1Z5RNZ3_SORBI</name>
<dbReference type="InterPro" id="IPR004926">
    <property type="entry name" value="LEA_3a"/>
</dbReference>
<sequence>SSPVVVRCAAHRSGSAARVAAAAQHPRPKTLAPSSRLLLYKHRHFRGPAPRRRQSRARRRDSGDRAEHAVATPSAPSHTLPCDSERTERRCRAPPSPRCSRSGGPAFLPASPVRSRFSLLTLLPALFRRRGYAAAAEVRVRAPAAAMAARAPGAGGAADGASSSKEVFWMRDPQTGCWAPEDRFADVDAAELRARLLARKD</sequence>
<dbReference type="Pfam" id="PF03242">
    <property type="entry name" value="LEA_3a"/>
    <property type="match status" value="1"/>
</dbReference>
<organism evidence="2 3">
    <name type="scientific">Sorghum bicolor</name>
    <name type="common">Sorghum</name>
    <name type="synonym">Sorghum vulgare</name>
    <dbReference type="NCBI Taxonomy" id="4558"/>
    <lineage>
        <taxon>Eukaryota</taxon>
        <taxon>Viridiplantae</taxon>
        <taxon>Streptophyta</taxon>
        <taxon>Embryophyta</taxon>
        <taxon>Tracheophyta</taxon>
        <taxon>Spermatophyta</taxon>
        <taxon>Magnoliopsida</taxon>
        <taxon>Liliopsida</taxon>
        <taxon>Poales</taxon>
        <taxon>Poaceae</taxon>
        <taxon>PACMAD clade</taxon>
        <taxon>Panicoideae</taxon>
        <taxon>Andropogonodae</taxon>
        <taxon>Andropogoneae</taxon>
        <taxon>Sorghinae</taxon>
        <taxon>Sorghum</taxon>
    </lineage>
</organism>
<evidence type="ECO:0000313" key="3">
    <source>
        <dbReference type="Proteomes" id="UP000000768"/>
    </source>
</evidence>
<reference evidence="3" key="2">
    <citation type="journal article" date="2018" name="Plant J.">
        <title>The Sorghum bicolor reference genome: improved assembly, gene annotations, a transcriptome atlas, and signatures of genome organization.</title>
        <authorList>
            <person name="McCormick R.F."/>
            <person name="Truong S.K."/>
            <person name="Sreedasyam A."/>
            <person name="Jenkins J."/>
            <person name="Shu S."/>
            <person name="Sims D."/>
            <person name="Kennedy M."/>
            <person name="Amirebrahimi M."/>
            <person name="Weers B.D."/>
            <person name="McKinley B."/>
            <person name="Mattison A."/>
            <person name="Morishige D.T."/>
            <person name="Grimwood J."/>
            <person name="Schmutz J."/>
            <person name="Mullet J.E."/>
        </authorList>
    </citation>
    <scope>NUCLEOTIDE SEQUENCE [LARGE SCALE GENOMIC DNA]</scope>
    <source>
        <strain evidence="3">cv. BTx623</strain>
    </source>
</reference>
<dbReference type="Gramene" id="OQU85165">
    <property type="protein sequence ID" value="OQU85165"/>
    <property type="gene ID" value="SORBI_3004G184101"/>
</dbReference>
<dbReference type="InParanoid" id="A0A1Z5RNZ3"/>
<evidence type="ECO:0000256" key="1">
    <source>
        <dbReference type="SAM" id="MobiDB-lite"/>
    </source>
</evidence>
<feature type="region of interest" description="Disordered" evidence="1">
    <location>
        <begin position="1"/>
        <end position="104"/>
    </location>
</feature>
<proteinExistence type="predicted"/>